<dbReference type="Proteomes" id="UP000046392">
    <property type="component" value="Unplaced"/>
</dbReference>
<evidence type="ECO:0000313" key="3">
    <source>
        <dbReference type="WBParaSite" id="SPAL_0001286200.1"/>
    </source>
</evidence>
<dbReference type="PANTHER" id="PTHR31424:SF3">
    <property type="entry name" value="RING-TYPE DOMAIN-CONTAINING PROTEIN"/>
    <property type="match status" value="1"/>
</dbReference>
<organism evidence="2 3">
    <name type="scientific">Strongyloides papillosus</name>
    <name type="common">Intestinal threadworm</name>
    <dbReference type="NCBI Taxonomy" id="174720"/>
    <lineage>
        <taxon>Eukaryota</taxon>
        <taxon>Metazoa</taxon>
        <taxon>Ecdysozoa</taxon>
        <taxon>Nematoda</taxon>
        <taxon>Chromadorea</taxon>
        <taxon>Rhabditida</taxon>
        <taxon>Tylenchina</taxon>
        <taxon>Panagrolaimomorpha</taxon>
        <taxon>Strongyloidoidea</taxon>
        <taxon>Strongyloididae</taxon>
        <taxon>Strongyloides</taxon>
    </lineage>
</organism>
<reference evidence="3" key="1">
    <citation type="submission" date="2017-02" db="UniProtKB">
        <authorList>
            <consortium name="WormBaseParasite"/>
        </authorList>
    </citation>
    <scope>IDENTIFICATION</scope>
</reference>
<dbReference type="PANTHER" id="PTHR31424">
    <property type="entry name" value="PROTEIN CBG23806"/>
    <property type="match status" value="1"/>
</dbReference>
<dbReference type="WBParaSite" id="SPAL_0001286200.1">
    <property type="protein sequence ID" value="SPAL_0001286200.1"/>
    <property type="gene ID" value="SPAL_0001286200"/>
</dbReference>
<dbReference type="Pfam" id="PF06918">
    <property type="entry name" value="DUF1280"/>
    <property type="match status" value="1"/>
</dbReference>
<name>A0A0N5C4I0_STREA</name>
<keyword evidence="2" id="KW-1185">Reference proteome</keyword>
<feature type="coiled-coil region" evidence="1">
    <location>
        <begin position="40"/>
        <end position="95"/>
    </location>
</feature>
<evidence type="ECO:0000256" key="1">
    <source>
        <dbReference type="SAM" id="Coils"/>
    </source>
</evidence>
<protein>
    <submittedName>
        <fullName evidence="3">Uncharacterized protein</fullName>
    </submittedName>
</protein>
<proteinExistence type="predicted"/>
<accession>A0A0N5C4I0</accession>
<dbReference type="AlphaFoldDB" id="A0A0N5C4I0"/>
<dbReference type="InterPro" id="IPR009689">
    <property type="entry name" value="DUF1280"/>
</dbReference>
<keyword evidence="1" id="KW-0175">Coiled coil</keyword>
<evidence type="ECO:0000313" key="2">
    <source>
        <dbReference type="Proteomes" id="UP000046392"/>
    </source>
</evidence>
<sequence length="634" mass="73864">MENNYRLDNLALAHAKRRRTSELASQHSANLAACVEQRSKEFWKSSSNNFQSQLEELQNRYDLLVEANENLRRENEELTTKCNNLENEINVLNSSTSNRNFLNESSNSNKETKFVSLKVRAKTLQYSSDSSKRLWLSQVINAITESNLNEIPPEDVLFRLSQKIQQLAINPKNKQSFTIEETIKLYLNLNITQARFGLLLNTLKEERLSPFPSFNSVKQRLMTPATGAYRSIRHDQQYEIVDGIIATNIESIVKERICDLMSTNQLVYETTENVNEITINCCINGDKGQDTTKFNLQLETKENNHSVNNLSIIAMWFGTDDRKFMEYFLEEPMKQFDEMVQNGLVVEINGIEYKINIKPFVVADFMVLYNFYGLKGASSNHNCVLCERTSGGTRNRECIRSTDRSEEYGYRSLFSRDTEKGYREEPLSKTIPYENICIPMLHVFMGLVKDIYNSMTNEFKTDRQHGSALTIECENFLKSFKVPRQEFYQTFSGNGVKRFLENIEQFEQIFDSTQRYSKYLNVFKKISKIYKAVFKVNSQNSIQLSEAINELHIAYEQLDKISLTPKMHALLHHSEKELNRNGKLTLFSEQGLESQHSLIKRDLIRYQSQNDNKLKLDLMTRYNYQRTKLHDLKV</sequence>